<accession>A0A8H5G0W6</accession>
<keyword evidence="2" id="KW-1185">Reference proteome</keyword>
<gene>
    <name evidence="1" type="ORF">D9756_004306</name>
</gene>
<dbReference type="AlphaFoldDB" id="A0A8H5G0W6"/>
<protein>
    <submittedName>
        <fullName evidence="1">Uncharacterized protein</fullName>
    </submittedName>
</protein>
<comment type="caution">
    <text evidence="1">The sequence shown here is derived from an EMBL/GenBank/DDBJ whole genome shotgun (WGS) entry which is preliminary data.</text>
</comment>
<sequence length="695" mass="79364">MYSFLPDELLKEILTPALQVPDETFACIDGKSPFSTNHYYNRTTSAYLLVCKDWLRVATPLLYSVVVLRSRAQIQALEAAIKSTPILGSLIKKLRVESGYCGSLITILRACGDTKSLTDLCLSLEVYSSDNVSACCRGFAFVNPRRLIVFEPVQMNGHHGSRHMNQKAQQFLNSIQFNVQRWTNLKKLVLPAWSYFWGPDSRYSSFVDAICKSESIEIVSLVSSHHYPSWFDRLSKHPSIKKIIIRGGLPGVPNVFLDKVNGSARLKQIVQWGEENHTNTMFHRFPMTMGMTIATDSETKSRKNWIKVLPDSVWTNILFYALGLEKFEQEDFWELGRTIESQYHAPARKRYALVCKKFQALIKPLYYRCIIIHRDNLDKLVTFLHDKPEISQQIKTFLTVEKSHSCGQTHALSLFLANAVNLERVSTAFTSWQSYSSTSNFDVFDWQALSVLAQAAGPKLVDLSIHLHRPTMAKPTDLFYKFASLKNLEFSSSAKFIFEPAKVRKDALRQLERIACSSINNTFLSFLSCADLPNIREARFPILDKCEGAITFLRKHGSKIRSLELGFLPGVSVFDICPNLEEFVVPREKPGFAVAEFFSCTDEHPLHTLHITTMDVAKGAEKERFKYIGGLDLDNFTSLHEIQIDKCVWPTTENEIKKSHWVAWAERLQELYEVEIITQQGQKWIPRLKAKSEKS</sequence>
<dbReference type="Proteomes" id="UP000559027">
    <property type="component" value="Unassembled WGS sequence"/>
</dbReference>
<organism evidence="1 2">
    <name type="scientific">Leucocoprinus leucothites</name>
    <dbReference type="NCBI Taxonomy" id="201217"/>
    <lineage>
        <taxon>Eukaryota</taxon>
        <taxon>Fungi</taxon>
        <taxon>Dikarya</taxon>
        <taxon>Basidiomycota</taxon>
        <taxon>Agaricomycotina</taxon>
        <taxon>Agaricomycetes</taxon>
        <taxon>Agaricomycetidae</taxon>
        <taxon>Agaricales</taxon>
        <taxon>Agaricineae</taxon>
        <taxon>Agaricaceae</taxon>
        <taxon>Leucocoprinus</taxon>
    </lineage>
</organism>
<evidence type="ECO:0000313" key="2">
    <source>
        <dbReference type="Proteomes" id="UP000559027"/>
    </source>
</evidence>
<proteinExistence type="predicted"/>
<dbReference type="OrthoDB" id="2906982at2759"/>
<reference evidence="1 2" key="1">
    <citation type="journal article" date="2020" name="ISME J.">
        <title>Uncovering the hidden diversity of litter-decomposition mechanisms in mushroom-forming fungi.</title>
        <authorList>
            <person name="Floudas D."/>
            <person name="Bentzer J."/>
            <person name="Ahren D."/>
            <person name="Johansson T."/>
            <person name="Persson P."/>
            <person name="Tunlid A."/>
        </authorList>
    </citation>
    <scope>NUCLEOTIDE SEQUENCE [LARGE SCALE GENOMIC DNA]</scope>
    <source>
        <strain evidence="1 2">CBS 146.42</strain>
    </source>
</reference>
<dbReference type="EMBL" id="JAACJO010000007">
    <property type="protein sequence ID" value="KAF5356188.1"/>
    <property type="molecule type" value="Genomic_DNA"/>
</dbReference>
<name>A0A8H5G0W6_9AGAR</name>
<evidence type="ECO:0000313" key="1">
    <source>
        <dbReference type="EMBL" id="KAF5356188.1"/>
    </source>
</evidence>